<evidence type="ECO:0000313" key="2">
    <source>
        <dbReference type="Proteomes" id="UP000828390"/>
    </source>
</evidence>
<name>A0A9D4KLY1_DREPO</name>
<reference evidence="1" key="1">
    <citation type="journal article" date="2019" name="bioRxiv">
        <title>The Genome of the Zebra Mussel, Dreissena polymorpha: A Resource for Invasive Species Research.</title>
        <authorList>
            <person name="McCartney M.A."/>
            <person name="Auch B."/>
            <person name="Kono T."/>
            <person name="Mallez S."/>
            <person name="Zhang Y."/>
            <person name="Obille A."/>
            <person name="Becker A."/>
            <person name="Abrahante J.E."/>
            <person name="Garbe J."/>
            <person name="Badalamenti J.P."/>
            <person name="Herman A."/>
            <person name="Mangelson H."/>
            <person name="Liachko I."/>
            <person name="Sullivan S."/>
            <person name="Sone E.D."/>
            <person name="Koren S."/>
            <person name="Silverstein K.A.T."/>
            <person name="Beckman K.B."/>
            <person name="Gohl D.M."/>
        </authorList>
    </citation>
    <scope>NUCLEOTIDE SEQUENCE</scope>
    <source>
        <strain evidence="1">Duluth1</strain>
        <tissue evidence="1">Whole animal</tissue>
    </source>
</reference>
<proteinExistence type="predicted"/>
<accession>A0A9D4KLY1</accession>
<evidence type="ECO:0000313" key="1">
    <source>
        <dbReference type="EMBL" id="KAH3841481.1"/>
    </source>
</evidence>
<comment type="caution">
    <text evidence="1">The sequence shown here is derived from an EMBL/GenBank/DDBJ whole genome shotgun (WGS) entry which is preliminary data.</text>
</comment>
<organism evidence="1 2">
    <name type="scientific">Dreissena polymorpha</name>
    <name type="common">Zebra mussel</name>
    <name type="synonym">Mytilus polymorpha</name>
    <dbReference type="NCBI Taxonomy" id="45954"/>
    <lineage>
        <taxon>Eukaryota</taxon>
        <taxon>Metazoa</taxon>
        <taxon>Spiralia</taxon>
        <taxon>Lophotrochozoa</taxon>
        <taxon>Mollusca</taxon>
        <taxon>Bivalvia</taxon>
        <taxon>Autobranchia</taxon>
        <taxon>Heteroconchia</taxon>
        <taxon>Euheterodonta</taxon>
        <taxon>Imparidentia</taxon>
        <taxon>Neoheterodontei</taxon>
        <taxon>Myida</taxon>
        <taxon>Dreissenoidea</taxon>
        <taxon>Dreissenidae</taxon>
        <taxon>Dreissena</taxon>
    </lineage>
</organism>
<keyword evidence="2" id="KW-1185">Reference proteome</keyword>
<dbReference type="EMBL" id="JAIWYP010000004">
    <property type="protein sequence ID" value="KAH3841481.1"/>
    <property type="molecule type" value="Genomic_DNA"/>
</dbReference>
<dbReference type="Proteomes" id="UP000828390">
    <property type="component" value="Unassembled WGS sequence"/>
</dbReference>
<dbReference type="AlphaFoldDB" id="A0A9D4KLY1"/>
<gene>
    <name evidence="1" type="ORF">DPMN_114945</name>
</gene>
<reference evidence="1" key="2">
    <citation type="submission" date="2020-11" db="EMBL/GenBank/DDBJ databases">
        <authorList>
            <person name="McCartney M.A."/>
            <person name="Auch B."/>
            <person name="Kono T."/>
            <person name="Mallez S."/>
            <person name="Becker A."/>
            <person name="Gohl D.M."/>
            <person name="Silverstein K.A.T."/>
            <person name="Koren S."/>
            <person name="Bechman K.B."/>
            <person name="Herman A."/>
            <person name="Abrahante J.E."/>
            <person name="Garbe J."/>
        </authorList>
    </citation>
    <scope>NUCLEOTIDE SEQUENCE</scope>
    <source>
        <strain evidence="1">Duluth1</strain>
        <tissue evidence="1">Whole animal</tissue>
    </source>
</reference>
<sequence length="104" mass="11670">MCPQLETNGTGDQVNMRPASADVLAVRKHVIATAAGEKVTDNVHTKIFWLAGFKKITKTQERAKCRGTNLITNHHTFHYAGRESNLRIRTRSQHRKDVSTSTRG</sequence>
<protein>
    <submittedName>
        <fullName evidence="1">Uncharacterized protein</fullName>
    </submittedName>
</protein>